<name>A0A8D0GGJ3_SPHPU</name>
<feature type="transmembrane region" description="Helical" evidence="8">
    <location>
        <begin position="373"/>
        <end position="396"/>
    </location>
</feature>
<evidence type="ECO:0000256" key="1">
    <source>
        <dbReference type="ARBA" id="ARBA00004141"/>
    </source>
</evidence>
<dbReference type="Proteomes" id="UP000694392">
    <property type="component" value="Unplaced"/>
</dbReference>
<evidence type="ECO:0000256" key="7">
    <source>
        <dbReference type="ARBA" id="ARBA00023180"/>
    </source>
</evidence>
<dbReference type="Gene3D" id="2.60.220.50">
    <property type="match status" value="1"/>
</dbReference>
<feature type="transmembrane region" description="Helical" evidence="8">
    <location>
        <begin position="594"/>
        <end position="616"/>
    </location>
</feature>
<dbReference type="GO" id="GO:0004930">
    <property type="term" value="F:G protein-coupled receptor activity"/>
    <property type="evidence" value="ECO:0007669"/>
    <property type="project" value="InterPro"/>
</dbReference>
<dbReference type="GeneTree" id="ENSGT00940000162401"/>
<dbReference type="InterPro" id="IPR046338">
    <property type="entry name" value="GAIN_dom_sf"/>
</dbReference>
<feature type="transmembrane region" description="Helical" evidence="8">
    <location>
        <begin position="569"/>
        <end position="588"/>
    </location>
</feature>
<evidence type="ECO:0000256" key="6">
    <source>
        <dbReference type="ARBA" id="ARBA00023157"/>
    </source>
</evidence>
<dbReference type="PROSITE" id="PS50261">
    <property type="entry name" value="G_PROTEIN_RECEP_F2_4"/>
    <property type="match status" value="1"/>
</dbReference>
<proteinExistence type="inferred from homology"/>
<dbReference type="InterPro" id="IPR051587">
    <property type="entry name" value="Adhesion_GPCR"/>
</dbReference>
<keyword evidence="7" id="KW-0325">Glycoprotein</keyword>
<feature type="transmembrane region" description="Helical" evidence="8">
    <location>
        <begin position="477"/>
        <end position="500"/>
    </location>
</feature>
<evidence type="ECO:0000256" key="3">
    <source>
        <dbReference type="ARBA" id="ARBA00022692"/>
    </source>
</evidence>
<keyword evidence="3 8" id="KW-0812">Transmembrane</keyword>
<evidence type="ECO:0000259" key="9">
    <source>
        <dbReference type="PROSITE" id="PS50261"/>
    </source>
</evidence>
<feature type="domain" description="G-protein coupled receptors family 2 profile 2" evidence="9">
    <location>
        <begin position="367"/>
        <end position="619"/>
    </location>
</feature>
<dbReference type="InterPro" id="IPR017981">
    <property type="entry name" value="GPCR_2-like_7TM"/>
</dbReference>
<keyword evidence="11" id="KW-1185">Reference proteome</keyword>
<keyword evidence="5 8" id="KW-0472">Membrane</keyword>
<evidence type="ECO:0000313" key="10">
    <source>
        <dbReference type="Ensembl" id="ENSSPUP00000008341.1"/>
    </source>
</evidence>
<dbReference type="PANTHER" id="PTHR45813:SF1">
    <property type="entry name" value="ADHESION G PROTEIN-COUPLED RECEPTOR F4"/>
    <property type="match status" value="1"/>
</dbReference>
<feature type="transmembrane region" description="Helical" evidence="8">
    <location>
        <begin position="524"/>
        <end position="548"/>
    </location>
</feature>
<reference evidence="10" key="2">
    <citation type="submission" date="2025-09" db="UniProtKB">
        <authorList>
            <consortium name="Ensembl"/>
        </authorList>
    </citation>
    <scope>IDENTIFICATION</scope>
</reference>
<evidence type="ECO:0000256" key="4">
    <source>
        <dbReference type="ARBA" id="ARBA00022989"/>
    </source>
</evidence>
<dbReference type="FunFam" id="1.20.1070.10:FF:000058">
    <property type="entry name" value="Adhesion G protein-coupled receptor F5"/>
    <property type="match status" value="1"/>
</dbReference>
<protein>
    <recommendedName>
        <fullName evidence="9">G-protein coupled receptors family 2 profile 2 domain-containing protein</fullName>
    </recommendedName>
</protein>
<dbReference type="GO" id="GO:0007189">
    <property type="term" value="P:adenylate cyclase-activating G protein-coupled receptor signaling pathway"/>
    <property type="evidence" value="ECO:0007669"/>
    <property type="project" value="TreeGrafter"/>
</dbReference>
<dbReference type="PANTHER" id="PTHR45813">
    <property type="entry name" value="IG-LIKE DOMAIN-CONTAINING PROTEIN"/>
    <property type="match status" value="1"/>
</dbReference>
<organism evidence="10 11">
    <name type="scientific">Sphenodon punctatus</name>
    <name type="common">Tuatara</name>
    <name type="synonym">Hatteria punctata</name>
    <dbReference type="NCBI Taxonomy" id="8508"/>
    <lineage>
        <taxon>Eukaryota</taxon>
        <taxon>Metazoa</taxon>
        <taxon>Chordata</taxon>
        <taxon>Craniata</taxon>
        <taxon>Vertebrata</taxon>
        <taxon>Euteleostomi</taxon>
        <taxon>Lepidosauria</taxon>
        <taxon>Sphenodontia</taxon>
        <taxon>Sphenodontidae</taxon>
        <taxon>Sphenodon</taxon>
    </lineage>
</organism>
<dbReference type="PRINTS" id="PR00249">
    <property type="entry name" value="GPCRSECRETIN"/>
</dbReference>
<dbReference type="Ensembl" id="ENSSPUT00000008898.1">
    <property type="protein sequence ID" value="ENSSPUP00000008341.1"/>
    <property type="gene ID" value="ENSSPUG00000006443.1"/>
</dbReference>
<evidence type="ECO:0000313" key="11">
    <source>
        <dbReference type="Proteomes" id="UP000694392"/>
    </source>
</evidence>
<dbReference type="Gene3D" id="1.20.1070.10">
    <property type="entry name" value="Rhodopsin 7-helix transmembrane proteins"/>
    <property type="match status" value="1"/>
</dbReference>
<feature type="transmembrane region" description="Helical" evidence="8">
    <location>
        <begin position="408"/>
        <end position="430"/>
    </location>
</feature>
<evidence type="ECO:0000256" key="2">
    <source>
        <dbReference type="ARBA" id="ARBA00007343"/>
    </source>
</evidence>
<dbReference type="AlphaFoldDB" id="A0A8D0GGJ3"/>
<evidence type="ECO:0000256" key="5">
    <source>
        <dbReference type="ARBA" id="ARBA00023136"/>
    </source>
</evidence>
<keyword evidence="6" id="KW-1015">Disulfide bond</keyword>
<sequence length="619" mass="68072">GALPSTVKALCCGFVLSNYVNNFKWECTGDCRSKSDCRKFCDPTFHGKRVFICKDGKWQKSTDTCATLNAGSLLKVMPGVSSGGVHREPATLAKQPASNRGENETITLDKGENVLRPAGYTGMAFLSGLTEEVLSSPPVPGNIGVIVEVLKKISQDFSMDVNRENMQNYISMANHILNGTLIPNWAYIKEKNACSILLESIILFARKLHINNRPEKILERFIAIKASKINKNTPERSFEFSLGFNDSSKNISGAMQIPKEELQKLSTATQVISIALPTLGVIMEENLLDGLSVNGMVSLNFEKIDKSEDSRTQCVAWHSIQRTWDKSACEVREDTGKSAMCICKHEPNMFQSFSILVSPNTVQNTVLKYISQIGLGVSICSLVLCLTIEAVVWGHVTQTEISYMRHVCLVNIAVSLLVADVLFILAAFLHGVGYNVCAAATFFVHFFYLSLFCWMLALGLLILYALLIVFWKMRKSVLLAVQFSIGYGCPLIISVITVAATEPRKGYLREEACWLNWHDTKALLAFIIPALAIVGANVIVVLVVVAKTGRSSIGRQQDLSTAIRISKNVVLLTPLLGLTWGIGLATVLESTSLTFHVLFAVLNAFQVCTAGFRVLIYCN</sequence>
<accession>A0A8D0GGJ3</accession>
<dbReference type="InterPro" id="IPR000832">
    <property type="entry name" value="GPCR_2_secretin-like"/>
</dbReference>
<comment type="subcellular location">
    <subcellularLocation>
        <location evidence="1">Membrane</location>
        <topology evidence="1">Multi-pass membrane protein</topology>
    </subcellularLocation>
</comment>
<evidence type="ECO:0000256" key="8">
    <source>
        <dbReference type="SAM" id="Phobius"/>
    </source>
</evidence>
<feature type="transmembrane region" description="Helical" evidence="8">
    <location>
        <begin position="442"/>
        <end position="470"/>
    </location>
</feature>
<dbReference type="Pfam" id="PF00002">
    <property type="entry name" value="7tm_2"/>
    <property type="match status" value="1"/>
</dbReference>
<dbReference type="GO" id="GO:0016020">
    <property type="term" value="C:membrane"/>
    <property type="evidence" value="ECO:0007669"/>
    <property type="project" value="UniProtKB-SubCell"/>
</dbReference>
<keyword evidence="4 8" id="KW-1133">Transmembrane helix</keyword>
<reference evidence="10" key="1">
    <citation type="submission" date="2025-08" db="UniProtKB">
        <authorList>
            <consortium name="Ensembl"/>
        </authorList>
    </citation>
    <scope>IDENTIFICATION</scope>
</reference>
<dbReference type="GO" id="GO:0007166">
    <property type="term" value="P:cell surface receptor signaling pathway"/>
    <property type="evidence" value="ECO:0007669"/>
    <property type="project" value="InterPro"/>
</dbReference>
<comment type="similarity">
    <text evidence="2">Belongs to the G-protein coupled receptor 2 family. Adhesion G-protein coupled receptor (ADGR) subfamily.</text>
</comment>